<dbReference type="PANTHER" id="PTHR30445:SF3">
    <property type="entry name" value="TRANSPORT PROTEIN YIDE-RELATED"/>
    <property type="match status" value="1"/>
</dbReference>
<dbReference type="NCBIfam" id="TIGR01625">
    <property type="entry name" value="YidE_YbjL_dupl"/>
    <property type="match status" value="1"/>
</dbReference>
<evidence type="ECO:0000313" key="11">
    <source>
        <dbReference type="Proteomes" id="UP000481852"/>
    </source>
</evidence>
<evidence type="ECO:0000256" key="7">
    <source>
        <dbReference type="ARBA" id="ARBA00023136"/>
    </source>
</evidence>
<evidence type="ECO:0000313" key="10">
    <source>
        <dbReference type="EMBL" id="MSS15265.1"/>
    </source>
</evidence>
<keyword evidence="5 8" id="KW-0812">Transmembrane</keyword>
<keyword evidence="7 8" id="KW-0472">Membrane</keyword>
<protein>
    <submittedName>
        <fullName evidence="10">Permease</fullName>
    </submittedName>
</protein>
<evidence type="ECO:0000256" key="6">
    <source>
        <dbReference type="ARBA" id="ARBA00022989"/>
    </source>
</evidence>
<name>A0A6L5X792_9FIRM</name>
<comment type="caution">
    <text evidence="10">The sequence shown here is derived from an EMBL/GenBank/DDBJ whole genome shotgun (WGS) entry which is preliminary data.</text>
</comment>
<organism evidence="10 11">
    <name type="scientific">Porcincola intestinalis</name>
    <dbReference type="NCBI Taxonomy" id="2606632"/>
    <lineage>
        <taxon>Bacteria</taxon>
        <taxon>Bacillati</taxon>
        <taxon>Bacillota</taxon>
        <taxon>Clostridia</taxon>
        <taxon>Lachnospirales</taxon>
        <taxon>Lachnospiraceae</taxon>
        <taxon>Porcincola</taxon>
    </lineage>
</organism>
<evidence type="ECO:0000256" key="4">
    <source>
        <dbReference type="ARBA" id="ARBA00022475"/>
    </source>
</evidence>
<dbReference type="InterPro" id="IPR006512">
    <property type="entry name" value="YidE_YbjL"/>
</dbReference>
<reference evidence="10 11" key="1">
    <citation type="submission" date="2019-08" db="EMBL/GenBank/DDBJ databases">
        <title>In-depth cultivation of the pig gut microbiome towards novel bacterial diversity and tailored functional studies.</title>
        <authorList>
            <person name="Wylensek D."/>
            <person name="Hitch T.C.A."/>
            <person name="Clavel T."/>
        </authorList>
    </citation>
    <scope>NUCLEOTIDE SEQUENCE [LARGE SCALE GENOMIC DNA]</scope>
    <source>
        <strain evidence="10 11">Oil+RF-744-WCA-WT-11</strain>
    </source>
</reference>
<feature type="transmembrane region" description="Helical" evidence="8">
    <location>
        <begin position="37"/>
        <end position="55"/>
    </location>
</feature>
<dbReference type="Proteomes" id="UP000481852">
    <property type="component" value="Unassembled WGS sequence"/>
</dbReference>
<feature type="transmembrane region" description="Helical" evidence="8">
    <location>
        <begin position="142"/>
        <end position="160"/>
    </location>
</feature>
<feature type="transmembrane region" description="Helical" evidence="8">
    <location>
        <begin position="7"/>
        <end position="31"/>
    </location>
</feature>
<dbReference type="InterPro" id="IPR050144">
    <property type="entry name" value="AAE_transporter"/>
</dbReference>
<comment type="subcellular location">
    <subcellularLocation>
        <location evidence="1">Cell membrane</location>
        <topology evidence="1">Multi-pass membrane protein</topology>
    </subcellularLocation>
</comment>
<keyword evidence="4" id="KW-1003">Cell membrane</keyword>
<feature type="transmembrane region" description="Helical" evidence="8">
    <location>
        <begin position="304"/>
        <end position="322"/>
    </location>
</feature>
<keyword evidence="6 8" id="KW-1133">Transmembrane helix</keyword>
<dbReference type="PANTHER" id="PTHR30445">
    <property type="entry name" value="K(+)_H(+) ANTIPORTER SUBUNIT KHTT"/>
    <property type="match status" value="1"/>
</dbReference>
<sequence length="412" mass="43460">MSLFGGVINITGITFFVMSIFAIIVGGYLIGKISIKGVSLGTAGVFIASIIYGILHSKQLADTMNFSGIDFSPDALKIIENCGLVLFVCSVGLIAGPSFFSNLKKNFKSYILLGVVIILSGGLTTVACYFIGRGGEADTKQFVALLTGLLSGALTSTPAFSAAKATVAPEYESAVTVGYGISYIFGVIGVVLFVQLIPKILHANIDEEVRKITDVSAGQRRKADRHYVEIDPFGIGAFAFVILTGIFLGAVHIPLTSKGLAGTSFSLTTTGGVLIAGLIWGHFGHLGPISLHVKSEVLKTFQEFGLILFLIGAGVSGGSKFIEYFKPIYFVYGLFMTLIPMIIGFIVAMKVVKLHLMNALGCITGGMTSTPALGTLIKVAKTEAVASAYAATYPIALITVVLACQFLILLLH</sequence>
<feature type="transmembrane region" description="Helical" evidence="8">
    <location>
        <begin position="230"/>
        <end position="253"/>
    </location>
</feature>
<dbReference type="EMBL" id="VULZ01000010">
    <property type="protein sequence ID" value="MSS15265.1"/>
    <property type="molecule type" value="Genomic_DNA"/>
</dbReference>
<feature type="transmembrane region" description="Helical" evidence="8">
    <location>
        <begin position="328"/>
        <end position="349"/>
    </location>
</feature>
<feature type="transmembrane region" description="Helical" evidence="8">
    <location>
        <begin position="389"/>
        <end position="411"/>
    </location>
</feature>
<dbReference type="RefSeq" id="WP_154525942.1">
    <property type="nucleotide sequence ID" value="NZ_JAQYJL010000019.1"/>
</dbReference>
<feature type="transmembrane region" description="Helical" evidence="8">
    <location>
        <begin position="356"/>
        <end position="377"/>
    </location>
</feature>
<dbReference type="GO" id="GO:0005886">
    <property type="term" value="C:plasma membrane"/>
    <property type="evidence" value="ECO:0007669"/>
    <property type="project" value="UniProtKB-SubCell"/>
</dbReference>
<feature type="domain" description="YidE/YbjL duplication" evidence="9">
    <location>
        <begin position="20"/>
        <end position="198"/>
    </location>
</feature>
<keyword evidence="3" id="KW-0813">Transport</keyword>
<feature type="transmembrane region" description="Helical" evidence="8">
    <location>
        <begin position="107"/>
        <end position="130"/>
    </location>
</feature>
<evidence type="ECO:0000256" key="2">
    <source>
        <dbReference type="ARBA" id="ARBA00009854"/>
    </source>
</evidence>
<proteinExistence type="inferred from homology"/>
<evidence type="ECO:0000256" key="8">
    <source>
        <dbReference type="SAM" id="Phobius"/>
    </source>
</evidence>
<evidence type="ECO:0000256" key="3">
    <source>
        <dbReference type="ARBA" id="ARBA00022448"/>
    </source>
</evidence>
<dbReference type="Pfam" id="PF06826">
    <property type="entry name" value="Asp-Al_Ex"/>
    <property type="match status" value="2"/>
</dbReference>
<feature type="transmembrane region" description="Helical" evidence="8">
    <location>
        <begin position="180"/>
        <end position="201"/>
    </location>
</feature>
<evidence type="ECO:0000259" key="9">
    <source>
        <dbReference type="Pfam" id="PF06826"/>
    </source>
</evidence>
<keyword evidence="11" id="KW-1185">Reference proteome</keyword>
<evidence type="ECO:0000256" key="5">
    <source>
        <dbReference type="ARBA" id="ARBA00022692"/>
    </source>
</evidence>
<gene>
    <name evidence="10" type="ORF">FYJ35_09500</name>
</gene>
<comment type="similarity">
    <text evidence="2">Belongs to the AAE transporter (TC 2.A.81) family.</text>
</comment>
<evidence type="ECO:0000256" key="1">
    <source>
        <dbReference type="ARBA" id="ARBA00004651"/>
    </source>
</evidence>
<dbReference type="AlphaFoldDB" id="A0A6L5X792"/>
<accession>A0A6L5X792</accession>
<feature type="domain" description="YidE/YbjL duplication" evidence="9">
    <location>
        <begin position="238"/>
        <end position="407"/>
    </location>
</feature>
<feature type="transmembrane region" description="Helical" evidence="8">
    <location>
        <begin position="75"/>
        <end position="95"/>
    </location>
</feature>
<feature type="transmembrane region" description="Helical" evidence="8">
    <location>
        <begin position="265"/>
        <end position="283"/>
    </location>
</feature>